<dbReference type="eggNOG" id="COG0247">
    <property type="taxonomic scope" value="Bacteria"/>
</dbReference>
<sequence length="248" mass="27511">MKRRVRMRVSLFITCLSDVFFPGVGQSVVEVLERHGAEVDFPQDQTCCGQPAYNSGYHKEARETAKHMVNVFAGSEYVVSPSGSCVAMLRHYYPELLRDEPDWAEKARDLAGKTYEFSEFLIRIMKVEQVDASLCANATYHHSCHMSRGLGIKEEPTSLLSQVKGLNMEELPYCQDCCGFGGTFATKMSTISEAMVDEKVKHIEATGANVLIGSDMGCLMNIGGRLRRTGKDIQVMHVAEVLARGGEK</sequence>
<name>U1X5R1_ANEAE</name>
<dbReference type="Pfam" id="PF02754">
    <property type="entry name" value="CCG"/>
    <property type="match status" value="2"/>
</dbReference>
<dbReference type="PANTHER" id="PTHR30296">
    <property type="entry name" value="UNCHARACTERIZED PROTEIN YKGE"/>
    <property type="match status" value="1"/>
</dbReference>
<proteinExistence type="predicted"/>
<evidence type="ECO:0000259" key="1">
    <source>
        <dbReference type="Pfam" id="PF02754"/>
    </source>
</evidence>
<gene>
    <name evidence="2" type="ORF">HMPREF0083_01636</name>
</gene>
<comment type="caution">
    <text evidence="2">The sequence shown here is derived from an EMBL/GenBank/DDBJ whole genome shotgun (WGS) entry which is preliminary data.</text>
</comment>
<protein>
    <submittedName>
        <fullName evidence="2">Cysteine-rich domain protein</fullName>
    </submittedName>
</protein>
<evidence type="ECO:0000313" key="3">
    <source>
        <dbReference type="Proteomes" id="UP000016511"/>
    </source>
</evidence>
<dbReference type="PATRIC" id="fig|649747.3.peg.1480"/>
<dbReference type="GO" id="GO:0016491">
    <property type="term" value="F:oxidoreductase activity"/>
    <property type="evidence" value="ECO:0007669"/>
    <property type="project" value="UniProtKB-ARBA"/>
</dbReference>
<keyword evidence="3" id="KW-1185">Reference proteome</keyword>
<dbReference type="InterPro" id="IPR004017">
    <property type="entry name" value="Cys_rich_dom"/>
</dbReference>
<dbReference type="Proteomes" id="UP000016511">
    <property type="component" value="Unassembled WGS sequence"/>
</dbReference>
<organism evidence="2 3">
    <name type="scientific">Aneurinibacillus aneurinilyticus ATCC 12856</name>
    <dbReference type="NCBI Taxonomy" id="649747"/>
    <lineage>
        <taxon>Bacteria</taxon>
        <taxon>Bacillati</taxon>
        <taxon>Bacillota</taxon>
        <taxon>Bacilli</taxon>
        <taxon>Bacillales</taxon>
        <taxon>Paenibacillaceae</taxon>
        <taxon>Aneurinibacillus group</taxon>
        <taxon>Aneurinibacillus</taxon>
    </lineage>
</organism>
<dbReference type="AlphaFoldDB" id="U1X5R1"/>
<dbReference type="GO" id="GO:0005829">
    <property type="term" value="C:cytosol"/>
    <property type="evidence" value="ECO:0007669"/>
    <property type="project" value="TreeGrafter"/>
</dbReference>
<accession>U1X5R1</accession>
<evidence type="ECO:0000313" key="2">
    <source>
        <dbReference type="EMBL" id="ERI10290.1"/>
    </source>
</evidence>
<feature type="domain" description="Cysteine-rich" evidence="1">
    <location>
        <begin position="9"/>
        <end position="90"/>
    </location>
</feature>
<dbReference type="EMBL" id="AWSJ01000110">
    <property type="protein sequence ID" value="ERI10290.1"/>
    <property type="molecule type" value="Genomic_DNA"/>
</dbReference>
<reference evidence="2 3" key="1">
    <citation type="submission" date="2013-08" db="EMBL/GenBank/DDBJ databases">
        <authorList>
            <person name="Weinstock G."/>
            <person name="Sodergren E."/>
            <person name="Wylie T."/>
            <person name="Fulton L."/>
            <person name="Fulton R."/>
            <person name="Fronick C."/>
            <person name="O'Laughlin M."/>
            <person name="Godfrey J."/>
            <person name="Miner T."/>
            <person name="Herter B."/>
            <person name="Appelbaum E."/>
            <person name="Cordes M."/>
            <person name="Lek S."/>
            <person name="Wollam A."/>
            <person name="Pepin K.H."/>
            <person name="Palsikar V.B."/>
            <person name="Mitreva M."/>
            <person name="Wilson R.K."/>
        </authorList>
    </citation>
    <scope>NUCLEOTIDE SEQUENCE [LARGE SCALE GENOMIC DNA]</scope>
    <source>
        <strain evidence="2 3">ATCC 12856</strain>
    </source>
</reference>
<dbReference type="PANTHER" id="PTHR30296:SF0">
    <property type="entry name" value="LACTATE UTILIZATION PROTEIN A"/>
    <property type="match status" value="1"/>
</dbReference>
<feature type="domain" description="Cysteine-rich" evidence="1">
    <location>
        <begin position="139"/>
        <end position="222"/>
    </location>
</feature>
<dbReference type="STRING" id="649747.HMPREF0083_01636"/>
<dbReference type="HOGENOM" id="CLU_023081_1_0_9"/>